<gene>
    <name evidence="4" type="ORF">CASFOL_031214</name>
</gene>
<dbReference type="CDD" id="cd00590">
    <property type="entry name" value="RRM_SF"/>
    <property type="match status" value="1"/>
</dbReference>
<evidence type="ECO:0000259" key="3">
    <source>
        <dbReference type="PROSITE" id="PS50102"/>
    </source>
</evidence>
<dbReference type="PANTHER" id="PTHR48025">
    <property type="entry name" value="OS02G0815200 PROTEIN"/>
    <property type="match status" value="1"/>
</dbReference>
<name>A0ABD3C437_9LAMI</name>
<dbReference type="SUPFAM" id="SSF54928">
    <property type="entry name" value="RNA-binding domain, RBD"/>
    <property type="match status" value="1"/>
</dbReference>
<feature type="domain" description="RRM" evidence="3">
    <location>
        <begin position="43"/>
        <end position="121"/>
    </location>
</feature>
<dbReference type="Gene3D" id="3.30.70.330">
    <property type="match status" value="1"/>
</dbReference>
<evidence type="ECO:0000256" key="1">
    <source>
        <dbReference type="ARBA" id="ARBA00022884"/>
    </source>
</evidence>
<reference evidence="5" key="1">
    <citation type="journal article" date="2024" name="IScience">
        <title>Strigolactones Initiate the Formation of Haustorium-like Structures in Castilleja.</title>
        <authorList>
            <person name="Buerger M."/>
            <person name="Peterson D."/>
            <person name="Chory J."/>
        </authorList>
    </citation>
    <scope>NUCLEOTIDE SEQUENCE [LARGE SCALE GENOMIC DNA]</scope>
</reference>
<evidence type="ECO:0000313" key="4">
    <source>
        <dbReference type="EMBL" id="KAL3624546.1"/>
    </source>
</evidence>
<dbReference type="EMBL" id="JAVIJP010000053">
    <property type="protein sequence ID" value="KAL3624546.1"/>
    <property type="molecule type" value="Genomic_DNA"/>
</dbReference>
<keyword evidence="1 2" id="KW-0694">RNA-binding</keyword>
<proteinExistence type="predicted"/>
<organism evidence="4 5">
    <name type="scientific">Castilleja foliolosa</name>
    <dbReference type="NCBI Taxonomy" id="1961234"/>
    <lineage>
        <taxon>Eukaryota</taxon>
        <taxon>Viridiplantae</taxon>
        <taxon>Streptophyta</taxon>
        <taxon>Embryophyta</taxon>
        <taxon>Tracheophyta</taxon>
        <taxon>Spermatophyta</taxon>
        <taxon>Magnoliopsida</taxon>
        <taxon>eudicotyledons</taxon>
        <taxon>Gunneridae</taxon>
        <taxon>Pentapetalae</taxon>
        <taxon>asterids</taxon>
        <taxon>lamiids</taxon>
        <taxon>Lamiales</taxon>
        <taxon>Orobanchaceae</taxon>
        <taxon>Pedicularideae</taxon>
        <taxon>Castillejinae</taxon>
        <taxon>Castilleja</taxon>
    </lineage>
</organism>
<dbReference type="InterPro" id="IPR050502">
    <property type="entry name" value="Euk_RNA-bind_prot"/>
</dbReference>
<dbReference type="PROSITE" id="PS50102">
    <property type="entry name" value="RRM"/>
    <property type="match status" value="1"/>
</dbReference>
<evidence type="ECO:0000256" key="2">
    <source>
        <dbReference type="PROSITE-ProRule" id="PRU00176"/>
    </source>
</evidence>
<dbReference type="InterPro" id="IPR035979">
    <property type="entry name" value="RBD_domain_sf"/>
</dbReference>
<dbReference type="AlphaFoldDB" id="A0ABD3C437"/>
<dbReference type="PANTHER" id="PTHR48025:SF1">
    <property type="entry name" value="RRM DOMAIN-CONTAINING PROTEIN"/>
    <property type="match status" value="1"/>
</dbReference>
<keyword evidence="5" id="KW-1185">Reference proteome</keyword>
<dbReference type="InterPro" id="IPR000504">
    <property type="entry name" value="RRM_dom"/>
</dbReference>
<comment type="caution">
    <text evidence="4">The sequence shown here is derived from an EMBL/GenBank/DDBJ whole genome shotgun (WGS) entry which is preliminary data.</text>
</comment>
<dbReference type="InterPro" id="IPR012677">
    <property type="entry name" value="Nucleotide-bd_a/b_plait_sf"/>
</dbReference>
<dbReference type="GO" id="GO:0003723">
    <property type="term" value="F:RNA binding"/>
    <property type="evidence" value="ECO:0007669"/>
    <property type="project" value="UniProtKB-UniRule"/>
</dbReference>
<sequence>MKAGTTMAFLNRVGNLVKQNVGKHFSSSSPSLFQAIEPESSPTRIIVRDLAPSIEVSQLEEAFSEHGTVTEAETILYRKSGHFHAHGFVTFATMEAAESAIEAFNGRFCDGLNLSVAFADEEEDGYKKSGVLSLYEKHYWS</sequence>
<dbReference type="Proteomes" id="UP001632038">
    <property type="component" value="Unassembled WGS sequence"/>
</dbReference>
<evidence type="ECO:0000313" key="5">
    <source>
        <dbReference type="Proteomes" id="UP001632038"/>
    </source>
</evidence>
<accession>A0ABD3C437</accession>
<protein>
    <recommendedName>
        <fullName evidence="3">RRM domain-containing protein</fullName>
    </recommendedName>
</protein>
<dbReference type="Pfam" id="PF00076">
    <property type="entry name" value="RRM_1"/>
    <property type="match status" value="1"/>
</dbReference>
<dbReference type="SMART" id="SM00360">
    <property type="entry name" value="RRM"/>
    <property type="match status" value="1"/>
</dbReference>